<evidence type="ECO:0000313" key="2">
    <source>
        <dbReference type="Proteomes" id="UP000012283"/>
    </source>
</evidence>
<dbReference type="EMBL" id="APML01000027">
    <property type="protein sequence ID" value="ENH96913.1"/>
    <property type="molecule type" value="Genomic_DNA"/>
</dbReference>
<accession>N4W9F7</accession>
<dbReference type="OrthoDB" id="32865at2"/>
<dbReference type="RefSeq" id="WP_003468174.1">
    <property type="nucleotide sequence ID" value="NZ_APML01000027.1"/>
</dbReference>
<reference evidence="1 2" key="1">
    <citation type="submission" date="2013-03" db="EMBL/GenBank/DDBJ databases">
        <title>Draft genome sequence of Gracibacillus halophilus YIM-C55.5, a moderately halophilic and thermophilic organism from the Xiaochaidamu salt lake.</title>
        <authorList>
            <person name="Sugumar T."/>
            <person name="Polireddy D.R."/>
            <person name="Antony A."/>
            <person name="Madhava Y.R."/>
            <person name="Sivakumar N."/>
        </authorList>
    </citation>
    <scope>NUCLEOTIDE SEQUENCE [LARGE SCALE GENOMIC DNA]</scope>
    <source>
        <strain evidence="1 2">YIM-C55.5</strain>
    </source>
</reference>
<dbReference type="Gene3D" id="3.40.30.10">
    <property type="entry name" value="Glutaredoxin"/>
    <property type="match status" value="1"/>
</dbReference>
<proteinExistence type="predicted"/>
<dbReference type="Proteomes" id="UP000012283">
    <property type="component" value="Unassembled WGS sequence"/>
</dbReference>
<dbReference type="PATRIC" id="fig|1308866.3.peg.1698"/>
<sequence>MVVDFYTKTNCELCDEARIILEMVQQQYGFQLREHDIYEGSDQMFETYHLIIPAIQVDGELVAYGNIDLETVELYFKSEKNRK</sequence>
<dbReference type="STRING" id="1308866.J416_08382"/>
<dbReference type="Pfam" id="PF05768">
    <property type="entry name" value="Glrx-like"/>
    <property type="match status" value="1"/>
</dbReference>
<dbReference type="InterPro" id="IPR008554">
    <property type="entry name" value="Glutaredoxin-like"/>
</dbReference>
<dbReference type="SUPFAM" id="SSF52833">
    <property type="entry name" value="Thioredoxin-like"/>
    <property type="match status" value="1"/>
</dbReference>
<dbReference type="InterPro" id="IPR036249">
    <property type="entry name" value="Thioredoxin-like_sf"/>
</dbReference>
<dbReference type="eggNOG" id="COG0695">
    <property type="taxonomic scope" value="Bacteria"/>
</dbReference>
<protein>
    <submittedName>
        <fullName evidence="1">Glutaredoxin-like protein</fullName>
    </submittedName>
</protein>
<evidence type="ECO:0000313" key="1">
    <source>
        <dbReference type="EMBL" id="ENH96913.1"/>
    </source>
</evidence>
<name>N4W9F7_9BACI</name>
<keyword evidence="2" id="KW-1185">Reference proteome</keyword>
<dbReference type="AlphaFoldDB" id="N4W9F7"/>
<comment type="caution">
    <text evidence="1">The sequence shown here is derived from an EMBL/GenBank/DDBJ whole genome shotgun (WGS) entry which is preliminary data.</text>
</comment>
<gene>
    <name evidence="1" type="ORF">J416_08382</name>
</gene>
<organism evidence="1 2">
    <name type="scientific">Gracilibacillus halophilus YIM-C55.5</name>
    <dbReference type="NCBI Taxonomy" id="1308866"/>
    <lineage>
        <taxon>Bacteria</taxon>
        <taxon>Bacillati</taxon>
        <taxon>Bacillota</taxon>
        <taxon>Bacilli</taxon>
        <taxon>Bacillales</taxon>
        <taxon>Bacillaceae</taxon>
        <taxon>Gracilibacillus</taxon>
    </lineage>
</organism>